<organism evidence="7 8">
    <name type="scientific">Agarivorans aestuarii</name>
    <dbReference type="NCBI Taxonomy" id="1563703"/>
    <lineage>
        <taxon>Bacteria</taxon>
        <taxon>Pseudomonadati</taxon>
        <taxon>Pseudomonadota</taxon>
        <taxon>Gammaproteobacteria</taxon>
        <taxon>Alteromonadales</taxon>
        <taxon>Alteromonadaceae</taxon>
        <taxon>Agarivorans</taxon>
    </lineage>
</organism>
<reference evidence="8" key="1">
    <citation type="submission" date="2023-07" db="EMBL/GenBank/DDBJ databases">
        <title>Draft genome sequence of Agarivorans aestuarii strain ZMCS4, a CAZymes producing bacteria isolated from the marine brown algae Clodostephus spongiosus.</title>
        <authorList>
            <person name="Lorente B."/>
            <person name="Cabral C."/>
            <person name="Frias J."/>
            <person name="Faria J."/>
            <person name="Toubarro D."/>
        </authorList>
    </citation>
    <scope>NUCLEOTIDE SEQUENCE [LARGE SCALE GENOMIC DNA]</scope>
    <source>
        <strain evidence="8">ZMCS4</strain>
    </source>
</reference>
<evidence type="ECO:0000256" key="1">
    <source>
        <dbReference type="ARBA" id="ARBA00022729"/>
    </source>
</evidence>
<evidence type="ECO:0000256" key="3">
    <source>
        <dbReference type="ARBA" id="ARBA00023295"/>
    </source>
</evidence>
<accession>A0ABU7G8X6</accession>
<dbReference type="InterPro" id="IPR001547">
    <property type="entry name" value="Glyco_hydro_5"/>
</dbReference>
<dbReference type="GO" id="GO:0016787">
    <property type="term" value="F:hydrolase activity"/>
    <property type="evidence" value="ECO:0007669"/>
    <property type="project" value="UniProtKB-KW"/>
</dbReference>
<evidence type="ECO:0000256" key="4">
    <source>
        <dbReference type="RuleBase" id="RU361153"/>
    </source>
</evidence>
<protein>
    <submittedName>
        <fullName evidence="7">Glycoside hydrolase family 5 protein</fullName>
    </submittedName>
</protein>
<keyword evidence="8" id="KW-1185">Reference proteome</keyword>
<feature type="domain" description="Glycoside hydrolase family 5" evidence="6">
    <location>
        <begin position="79"/>
        <end position="360"/>
    </location>
</feature>
<gene>
    <name evidence="7" type="ORF">SNR37_001085</name>
</gene>
<dbReference type="PANTHER" id="PTHR31297">
    <property type="entry name" value="GLUCAN ENDO-1,6-BETA-GLUCOSIDASE B"/>
    <property type="match status" value="1"/>
</dbReference>
<evidence type="ECO:0000313" key="8">
    <source>
        <dbReference type="Proteomes" id="UP001310248"/>
    </source>
</evidence>
<keyword evidence="3 4" id="KW-0326">Glycosidase</keyword>
<name>A0ABU7G8X6_9ALTE</name>
<dbReference type="InterPro" id="IPR018087">
    <property type="entry name" value="Glyco_hydro_5_CS"/>
</dbReference>
<evidence type="ECO:0000256" key="2">
    <source>
        <dbReference type="ARBA" id="ARBA00022801"/>
    </source>
</evidence>
<dbReference type="Pfam" id="PF00150">
    <property type="entry name" value="Cellulase"/>
    <property type="match status" value="1"/>
</dbReference>
<keyword evidence="1 5" id="KW-0732">Signal</keyword>
<dbReference type="Proteomes" id="UP001310248">
    <property type="component" value="Unassembled WGS sequence"/>
</dbReference>
<proteinExistence type="inferred from homology"/>
<dbReference type="SUPFAM" id="SSF51445">
    <property type="entry name" value="(Trans)glycosidases"/>
    <property type="match status" value="1"/>
</dbReference>
<dbReference type="InterPro" id="IPR050386">
    <property type="entry name" value="Glycosyl_hydrolase_5"/>
</dbReference>
<dbReference type="EMBL" id="JAYDYW010000016">
    <property type="protein sequence ID" value="MEE1675758.1"/>
    <property type="molecule type" value="Genomic_DNA"/>
</dbReference>
<dbReference type="InterPro" id="IPR017853">
    <property type="entry name" value="GH"/>
</dbReference>
<sequence>MEVIKKSLQGGVILASSVLLAACGGGSSTGAASDAQVELDSAYYTDVYGWNASGGLNQTLLGRGLNLGNYLEAPNEGEWTGGSLLVQEDLQIIADAGFKTVRIPVRWSNHAAESSPYQIDASFMARVKQVVNWSLAENLQVVLNVHHYEEMMNDGENMQESHIRRLVGIWQQISEEFPLSEFGQEQVVFELLNEPNGTIGYDDWNDIIARLTQLIWTTMAAEQNDGNEQRTIMIGTANWGHPDGLTELELPSSVNSDNTIITVHYYEPFYFTHQGADWVGGSNDWIGTPWLGTEADQQPLIELFDRVTAWNEQAGRGFEIFMGEYGVYSLHSEPDHQRAWTAFIAREAEKRNISWAYWEYASGFGAYDPEAGAWRPALIEGLIPTSL</sequence>
<dbReference type="PANTHER" id="PTHR31297:SF17">
    <property type="entry name" value="ENDOGLUCANASE"/>
    <property type="match status" value="1"/>
</dbReference>
<dbReference type="Gene3D" id="3.20.20.80">
    <property type="entry name" value="Glycosidases"/>
    <property type="match status" value="1"/>
</dbReference>
<dbReference type="PROSITE" id="PS51257">
    <property type="entry name" value="PROKAR_LIPOPROTEIN"/>
    <property type="match status" value="1"/>
</dbReference>
<dbReference type="RefSeq" id="WP_329776544.1">
    <property type="nucleotide sequence ID" value="NZ_JAYDYW010000016.1"/>
</dbReference>
<evidence type="ECO:0000313" key="7">
    <source>
        <dbReference type="EMBL" id="MEE1675758.1"/>
    </source>
</evidence>
<dbReference type="PROSITE" id="PS00659">
    <property type="entry name" value="GLYCOSYL_HYDROL_F5"/>
    <property type="match status" value="1"/>
</dbReference>
<evidence type="ECO:0000259" key="6">
    <source>
        <dbReference type="Pfam" id="PF00150"/>
    </source>
</evidence>
<comment type="caution">
    <text evidence="7">The sequence shown here is derived from an EMBL/GenBank/DDBJ whole genome shotgun (WGS) entry which is preliminary data.</text>
</comment>
<feature type="chain" id="PRO_5045805466" evidence="5">
    <location>
        <begin position="22"/>
        <end position="387"/>
    </location>
</feature>
<keyword evidence="2 4" id="KW-0378">Hydrolase</keyword>
<comment type="similarity">
    <text evidence="4">Belongs to the glycosyl hydrolase 5 (cellulase A) family.</text>
</comment>
<evidence type="ECO:0000256" key="5">
    <source>
        <dbReference type="SAM" id="SignalP"/>
    </source>
</evidence>
<feature type="signal peptide" evidence="5">
    <location>
        <begin position="1"/>
        <end position="21"/>
    </location>
</feature>
<reference evidence="7 8" key="2">
    <citation type="submission" date="2023-12" db="EMBL/GenBank/DDBJ databases">
        <authorList>
            <consortium name="Cladostephus spongiosus"/>
            <person name="Lorente B."/>
            <person name="Cabral C."/>
            <person name="Frias J."/>
            <person name="Faria J."/>
            <person name="Toubarro D."/>
        </authorList>
    </citation>
    <scope>NUCLEOTIDE SEQUENCE [LARGE SCALE GENOMIC DNA]</scope>
    <source>
        <strain evidence="7 8">ZMCS4</strain>
    </source>
</reference>